<evidence type="ECO:0000256" key="1">
    <source>
        <dbReference type="SAM" id="Phobius"/>
    </source>
</evidence>
<keyword evidence="1" id="KW-1133">Transmembrane helix</keyword>
<keyword evidence="1" id="KW-0472">Membrane</keyword>
<dbReference type="AlphaFoldDB" id="A0A0F9T3G6"/>
<organism evidence="2">
    <name type="scientific">marine sediment metagenome</name>
    <dbReference type="NCBI Taxonomy" id="412755"/>
    <lineage>
        <taxon>unclassified sequences</taxon>
        <taxon>metagenomes</taxon>
        <taxon>ecological metagenomes</taxon>
    </lineage>
</organism>
<sequence length="57" mass="6634">MKERILDVCKWVFIFIAAGAVFYLVYPKYQMVANGFGKFNTITGKVSMNLELVKKRR</sequence>
<feature type="transmembrane region" description="Helical" evidence="1">
    <location>
        <begin position="7"/>
        <end position="26"/>
    </location>
</feature>
<name>A0A0F9T3G6_9ZZZZ</name>
<accession>A0A0F9T3G6</accession>
<comment type="caution">
    <text evidence="2">The sequence shown here is derived from an EMBL/GenBank/DDBJ whole genome shotgun (WGS) entry which is preliminary data.</text>
</comment>
<evidence type="ECO:0000313" key="2">
    <source>
        <dbReference type="EMBL" id="KKN43616.1"/>
    </source>
</evidence>
<protein>
    <submittedName>
        <fullName evidence="2">Uncharacterized protein</fullName>
    </submittedName>
</protein>
<dbReference type="EMBL" id="LAZR01001501">
    <property type="protein sequence ID" value="KKN43616.1"/>
    <property type="molecule type" value="Genomic_DNA"/>
</dbReference>
<reference evidence="2" key="1">
    <citation type="journal article" date="2015" name="Nature">
        <title>Complex archaea that bridge the gap between prokaryotes and eukaryotes.</title>
        <authorList>
            <person name="Spang A."/>
            <person name="Saw J.H."/>
            <person name="Jorgensen S.L."/>
            <person name="Zaremba-Niedzwiedzka K."/>
            <person name="Martijn J."/>
            <person name="Lind A.E."/>
            <person name="van Eijk R."/>
            <person name="Schleper C."/>
            <person name="Guy L."/>
            <person name="Ettema T.J."/>
        </authorList>
    </citation>
    <scope>NUCLEOTIDE SEQUENCE</scope>
</reference>
<keyword evidence="1" id="KW-0812">Transmembrane</keyword>
<proteinExistence type="predicted"/>
<gene>
    <name evidence="2" type="ORF">LCGC14_0701590</name>
</gene>